<keyword evidence="5" id="KW-0902">Two-component regulatory system</keyword>
<dbReference type="InterPro" id="IPR036890">
    <property type="entry name" value="HATPase_C_sf"/>
</dbReference>
<dbReference type="SUPFAM" id="SSF55874">
    <property type="entry name" value="ATPase domain of HSP90 chaperone/DNA topoisomerase II/histidine kinase"/>
    <property type="match status" value="1"/>
</dbReference>
<keyword evidence="6" id="KW-0812">Transmembrane</keyword>
<dbReference type="PANTHER" id="PTHR24421">
    <property type="entry name" value="NITRATE/NITRITE SENSOR PROTEIN NARX-RELATED"/>
    <property type="match status" value="1"/>
</dbReference>
<dbReference type="InterPro" id="IPR003594">
    <property type="entry name" value="HATPase_dom"/>
</dbReference>
<dbReference type="EMBL" id="PPRF01000120">
    <property type="protein sequence ID" value="PNZ24456.1"/>
    <property type="molecule type" value="Genomic_DNA"/>
</dbReference>
<keyword evidence="6" id="KW-1133">Transmembrane helix</keyword>
<evidence type="ECO:0000259" key="8">
    <source>
        <dbReference type="Pfam" id="PF07730"/>
    </source>
</evidence>
<dbReference type="Pfam" id="PF02518">
    <property type="entry name" value="HATPase_c"/>
    <property type="match status" value="1"/>
</dbReference>
<dbReference type="GO" id="GO:0000155">
    <property type="term" value="F:phosphorelay sensor kinase activity"/>
    <property type="evidence" value="ECO:0007669"/>
    <property type="project" value="InterPro"/>
</dbReference>
<gene>
    <name evidence="9" type="ORF">CD122_11040</name>
</gene>
<evidence type="ECO:0000256" key="3">
    <source>
        <dbReference type="ARBA" id="ARBA00022679"/>
    </source>
</evidence>
<feature type="transmembrane region" description="Helical" evidence="6">
    <location>
        <begin position="35"/>
        <end position="54"/>
    </location>
</feature>
<accession>A0A2K3YFS2</accession>
<dbReference type="OrthoDB" id="9797605at2"/>
<dbReference type="InterPro" id="IPR050482">
    <property type="entry name" value="Sensor_HK_TwoCompSys"/>
</dbReference>
<evidence type="ECO:0000313" key="9">
    <source>
        <dbReference type="EMBL" id="PNZ24456.1"/>
    </source>
</evidence>
<dbReference type="GO" id="GO:0016020">
    <property type="term" value="C:membrane"/>
    <property type="evidence" value="ECO:0007669"/>
    <property type="project" value="InterPro"/>
</dbReference>
<dbReference type="PANTHER" id="PTHR24421:SF63">
    <property type="entry name" value="SENSOR HISTIDINE KINASE DESK"/>
    <property type="match status" value="1"/>
</dbReference>
<evidence type="ECO:0000256" key="2">
    <source>
        <dbReference type="ARBA" id="ARBA00012438"/>
    </source>
</evidence>
<dbReference type="GO" id="GO:0046983">
    <property type="term" value="F:protein dimerization activity"/>
    <property type="evidence" value="ECO:0007669"/>
    <property type="project" value="InterPro"/>
</dbReference>
<organism evidence="9 10">
    <name type="scientific">Staphylococcus rostri</name>
    <dbReference type="NCBI Taxonomy" id="522262"/>
    <lineage>
        <taxon>Bacteria</taxon>
        <taxon>Bacillati</taxon>
        <taxon>Bacillota</taxon>
        <taxon>Bacilli</taxon>
        <taxon>Bacillales</taxon>
        <taxon>Staphylococcaceae</taxon>
        <taxon>Staphylococcus</taxon>
    </lineage>
</organism>
<reference evidence="9 10" key="1">
    <citation type="submission" date="2017-08" db="EMBL/GenBank/DDBJ databases">
        <title>Draft genome sequences of 64 type strains of genus Staph aureus.</title>
        <authorList>
            <person name="Cole K."/>
            <person name="Golubchik T."/>
            <person name="Russell J."/>
            <person name="Foster D."/>
            <person name="Llewelyn M."/>
            <person name="Wilson D."/>
            <person name="Crook D."/>
            <person name="Paul J."/>
        </authorList>
    </citation>
    <scope>NUCLEOTIDE SEQUENCE [LARGE SCALE GENOMIC DNA]</scope>
    <source>
        <strain evidence="9 10">DSM 21968</strain>
    </source>
</reference>
<dbReference type="RefSeq" id="WP_103358997.1">
    <property type="nucleotide sequence ID" value="NZ_CP113107.1"/>
</dbReference>
<evidence type="ECO:0000259" key="7">
    <source>
        <dbReference type="Pfam" id="PF02518"/>
    </source>
</evidence>
<dbReference type="Proteomes" id="UP000242752">
    <property type="component" value="Unassembled WGS sequence"/>
</dbReference>
<dbReference type="CDD" id="cd16917">
    <property type="entry name" value="HATPase_UhpB-NarQ-NarX-like"/>
    <property type="match status" value="1"/>
</dbReference>
<feature type="transmembrane region" description="Helical" evidence="6">
    <location>
        <begin position="110"/>
        <end position="126"/>
    </location>
</feature>
<proteinExistence type="predicted"/>
<name>A0A2K3YFS2_9STAP</name>
<evidence type="ECO:0000256" key="6">
    <source>
        <dbReference type="SAM" id="Phobius"/>
    </source>
</evidence>
<keyword evidence="10" id="KW-1185">Reference proteome</keyword>
<sequence length="367" mass="42167">MILAKIKQNQIAAVNLVYCIFPIIALTIGQYQGALWLGILMTAQYIMGYIWMCFVDLTERLTLRRFILFMHYVGIVYFIFFFGGYFFYFYFYSAYIVPFVFHATFKSFEMRLYIVSMILSVVMITIKYPELVVVMLPMLVVLIGMTIANMNSVKQQQLENELLKKNEYINMLIAENERARISQDLHDTLGHIFASLSIKSELATKLLENERTAQAKTEVESINQLSRDALVKVRGIVENVKLQSFVDEVQSMERLLNHANVAFKFEGAERTATLSPTKQATLAMVLREMVNNIIKHAQATTVVGRIEEDDDLMTLTLQDDGVGMTDVTDDDFQSIRQRVRTLDGTFNVENLQQGLLLTITFRRRTDG</sequence>
<feature type="transmembrane region" description="Helical" evidence="6">
    <location>
        <begin position="131"/>
        <end position="150"/>
    </location>
</feature>
<keyword evidence="4 9" id="KW-0418">Kinase</keyword>
<evidence type="ECO:0000256" key="4">
    <source>
        <dbReference type="ARBA" id="ARBA00022777"/>
    </source>
</evidence>
<evidence type="ECO:0000256" key="1">
    <source>
        <dbReference type="ARBA" id="ARBA00000085"/>
    </source>
</evidence>
<keyword evidence="6" id="KW-0472">Membrane</keyword>
<evidence type="ECO:0000256" key="5">
    <source>
        <dbReference type="ARBA" id="ARBA00023012"/>
    </source>
</evidence>
<dbReference type="AlphaFoldDB" id="A0A2K3YFS2"/>
<evidence type="ECO:0000313" key="10">
    <source>
        <dbReference type="Proteomes" id="UP000242752"/>
    </source>
</evidence>
<protein>
    <recommendedName>
        <fullName evidence="2">histidine kinase</fullName>
        <ecNumber evidence="2">2.7.13.3</ecNumber>
    </recommendedName>
</protein>
<feature type="domain" description="Histidine kinase/HSP90-like ATPase" evidence="7">
    <location>
        <begin position="279"/>
        <end position="334"/>
    </location>
</feature>
<feature type="transmembrane region" description="Helical" evidence="6">
    <location>
        <begin position="66"/>
        <end position="90"/>
    </location>
</feature>
<feature type="transmembrane region" description="Helical" evidence="6">
    <location>
        <begin position="12"/>
        <end position="29"/>
    </location>
</feature>
<dbReference type="Gene3D" id="3.30.565.10">
    <property type="entry name" value="Histidine kinase-like ATPase, C-terminal domain"/>
    <property type="match status" value="1"/>
</dbReference>
<comment type="caution">
    <text evidence="9">The sequence shown here is derived from an EMBL/GenBank/DDBJ whole genome shotgun (WGS) entry which is preliminary data.</text>
</comment>
<feature type="domain" description="Signal transduction histidine kinase subgroup 3 dimerisation and phosphoacceptor" evidence="8">
    <location>
        <begin position="177"/>
        <end position="241"/>
    </location>
</feature>
<dbReference type="EC" id="2.7.13.3" evidence="2"/>
<dbReference type="Pfam" id="PF07730">
    <property type="entry name" value="HisKA_3"/>
    <property type="match status" value="1"/>
</dbReference>
<keyword evidence="3" id="KW-0808">Transferase</keyword>
<comment type="catalytic activity">
    <reaction evidence="1">
        <text>ATP + protein L-histidine = ADP + protein N-phospho-L-histidine.</text>
        <dbReference type="EC" id="2.7.13.3"/>
    </reaction>
</comment>
<dbReference type="InterPro" id="IPR011712">
    <property type="entry name" value="Sig_transdc_His_kin_sub3_dim/P"/>
</dbReference>
<dbReference type="Gene3D" id="1.20.5.1930">
    <property type="match status" value="1"/>
</dbReference>